<evidence type="ECO:0000313" key="1">
    <source>
        <dbReference type="EMBL" id="KKM17698.1"/>
    </source>
</evidence>
<dbReference type="EMBL" id="LAZR01014392">
    <property type="protein sequence ID" value="KKM17698.1"/>
    <property type="molecule type" value="Genomic_DNA"/>
</dbReference>
<protein>
    <recommendedName>
        <fullName evidence="2">Ribbon-helix-helix protein CopG domain-containing protein</fullName>
    </recommendedName>
</protein>
<organism evidence="1">
    <name type="scientific">marine sediment metagenome</name>
    <dbReference type="NCBI Taxonomy" id="412755"/>
    <lineage>
        <taxon>unclassified sequences</taxon>
        <taxon>metagenomes</taxon>
        <taxon>ecological metagenomes</taxon>
    </lineage>
</organism>
<evidence type="ECO:0008006" key="2">
    <source>
        <dbReference type="Google" id="ProtNLM"/>
    </source>
</evidence>
<gene>
    <name evidence="1" type="ORF">LCGC14_1673210</name>
</gene>
<comment type="caution">
    <text evidence="1">The sequence shown here is derived from an EMBL/GenBank/DDBJ whole genome shotgun (WGS) entry which is preliminary data.</text>
</comment>
<proteinExistence type="predicted"/>
<dbReference type="AlphaFoldDB" id="A0A0F9K6I7"/>
<sequence length="74" mass="8565">MATKTQYEKKFTALLTTEDHRMLLEIAHEHGVSQTALMRQMIRHAYKHEFRQKPTCADGGSCRCPHQFSYPAAE</sequence>
<reference evidence="1" key="1">
    <citation type="journal article" date="2015" name="Nature">
        <title>Complex archaea that bridge the gap between prokaryotes and eukaryotes.</title>
        <authorList>
            <person name="Spang A."/>
            <person name="Saw J.H."/>
            <person name="Jorgensen S.L."/>
            <person name="Zaremba-Niedzwiedzka K."/>
            <person name="Martijn J."/>
            <person name="Lind A.E."/>
            <person name="van Eijk R."/>
            <person name="Schleper C."/>
            <person name="Guy L."/>
            <person name="Ettema T.J."/>
        </authorList>
    </citation>
    <scope>NUCLEOTIDE SEQUENCE</scope>
</reference>
<name>A0A0F9K6I7_9ZZZZ</name>
<accession>A0A0F9K6I7</accession>